<dbReference type="Proteomes" id="UP001156141">
    <property type="component" value="Unassembled WGS sequence"/>
</dbReference>
<gene>
    <name evidence="2" type="ORF">MKW35_02225</name>
</gene>
<evidence type="ECO:0008006" key="4">
    <source>
        <dbReference type="Google" id="ProtNLM"/>
    </source>
</evidence>
<keyword evidence="3" id="KW-1185">Reference proteome</keyword>
<accession>A0ABS9RER1</accession>
<feature type="transmembrane region" description="Helical" evidence="1">
    <location>
        <begin position="7"/>
        <end position="32"/>
    </location>
</feature>
<dbReference type="EMBL" id="JAKVQD010000001">
    <property type="protein sequence ID" value="MCH4551420.1"/>
    <property type="molecule type" value="Genomic_DNA"/>
</dbReference>
<comment type="caution">
    <text evidence="2">The sequence shown here is derived from an EMBL/GenBank/DDBJ whole genome shotgun (WGS) entry which is preliminary data.</text>
</comment>
<dbReference type="RefSeq" id="WP_240571763.1">
    <property type="nucleotide sequence ID" value="NZ_CP136709.1"/>
</dbReference>
<keyword evidence="1" id="KW-0812">Transmembrane</keyword>
<feature type="transmembrane region" description="Helical" evidence="1">
    <location>
        <begin position="38"/>
        <end position="58"/>
    </location>
</feature>
<reference evidence="2" key="1">
    <citation type="submission" date="2022-02" db="EMBL/GenBank/DDBJ databases">
        <title>Aestuariibaculum sp., a marine bacterium isolated from sediment in Guangxi.</title>
        <authorList>
            <person name="Ying J."/>
        </authorList>
    </citation>
    <scope>NUCLEOTIDE SEQUENCE</scope>
    <source>
        <strain evidence="2">L182</strain>
    </source>
</reference>
<organism evidence="2 3">
    <name type="scientific">Aestuariibaculum lutulentum</name>
    <dbReference type="NCBI Taxonomy" id="2920935"/>
    <lineage>
        <taxon>Bacteria</taxon>
        <taxon>Pseudomonadati</taxon>
        <taxon>Bacteroidota</taxon>
        <taxon>Flavobacteriia</taxon>
        <taxon>Flavobacteriales</taxon>
        <taxon>Flavobacteriaceae</taxon>
    </lineage>
</organism>
<evidence type="ECO:0000256" key="1">
    <source>
        <dbReference type="SAM" id="Phobius"/>
    </source>
</evidence>
<protein>
    <recommendedName>
        <fullName evidence="4">CTP synthetase</fullName>
    </recommendedName>
</protein>
<name>A0ABS9RER1_9FLAO</name>
<keyword evidence="1" id="KW-0472">Membrane</keyword>
<sequence length="63" mass="6970">MKTNGMFFKVVIAFLIAFAAASLVTLLWNLLIEKNGAIVDWGTSFFLAILIGIIIPIARNKMK</sequence>
<evidence type="ECO:0000313" key="3">
    <source>
        <dbReference type="Proteomes" id="UP001156141"/>
    </source>
</evidence>
<keyword evidence="1" id="KW-1133">Transmembrane helix</keyword>
<evidence type="ECO:0000313" key="2">
    <source>
        <dbReference type="EMBL" id="MCH4551420.1"/>
    </source>
</evidence>
<proteinExistence type="predicted"/>